<dbReference type="Pfam" id="PF03553">
    <property type="entry name" value="Na_H_antiporter"/>
    <property type="match status" value="1"/>
</dbReference>
<feature type="transmembrane region" description="Helical" evidence="9">
    <location>
        <begin position="212"/>
        <end position="233"/>
    </location>
</feature>
<feature type="transmembrane region" description="Helical" evidence="9">
    <location>
        <begin position="26"/>
        <end position="46"/>
    </location>
</feature>
<evidence type="ECO:0000256" key="4">
    <source>
        <dbReference type="ARBA" id="ARBA00022475"/>
    </source>
</evidence>
<dbReference type="GO" id="GO:0015297">
    <property type="term" value="F:antiporter activity"/>
    <property type="evidence" value="ECO:0007669"/>
    <property type="project" value="UniProtKB-KW"/>
</dbReference>
<dbReference type="RefSeq" id="WP_167180766.1">
    <property type="nucleotide sequence ID" value="NZ_JAAONZ010000001.1"/>
</dbReference>
<dbReference type="EMBL" id="JAAONZ010000001">
    <property type="protein sequence ID" value="NHO64089.1"/>
    <property type="molecule type" value="Genomic_DNA"/>
</dbReference>
<feature type="transmembrane region" description="Helical" evidence="9">
    <location>
        <begin position="58"/>
        <end position="76"/>
    </location>
</feature>
<accession>A0A9E5MIV5</accession>
<evidence type="ECO:0000256" key="6">
    <source>
        <dbReference type="ARBA" id="ARBA00022989"/>
    </source>
</evidence>
<keyword evidence="7 9" id="KW-0472">Membrane</keyword>
<dbReference type="InterPro" id="IPR052180">
    <property type="entry name" value="NhaC_Na-H+_Antiporter"/>
</dbReference>
<dbReference type="PANTHER" id="PTHR33451:SF3">
    <property type="entry name" value="MALATE-2H(+)_NA(+)-LACTATE ANTIPORTER"/>
    <property type="match status" value="1"/>
</dbReference>
<feature type="transmembrane region" description="Helical" evidence="9">
    <location>
        <begin position="466"/>
        <end position="488"/>
    </location>
</feature>
<keyword evidence="3" id="KW-0050">Antiport</keyword>
<feature type="domain" description="Na+/H+ antiporter NhaC-like C-terminal" evidence="10">
    <location>
        <begin position="181"/>
        <end position="487"/>
    </location>
</feature>
<dbReference type="Proteomes" id="UP000787472">
    <property type="component" value="Unassembled WGS sequence"/>
</dbReference>
<sequence>MDSDHKKNDFEAELDIVLHDRPKIPLLAACIPLVFMVAMLSLNVFIFGDDAVSGSNQVILMLSAAVASIVAFFYHTSWKEIEEGICTSLKIAIPAMLILLMVGALSGTWLLSGVIPTMIYYGLHILNASWFLASAVVISAIVAIFTGSSWTTSATIGIALMGIGQVMGIAPGMVAGAIISGAYFGDKMSPLSDTTNLAAASTGTELFTHIRYMMITTMPSIVIALTLFALLGFGAQEPEALASDEIAIVLRENIHISPWLLLVPALVLVMILKKVPALPALFAGVVAGALFALIFQPDLVKSIGVAEGGTEEFAVYRGVMKACFGDIAIVTNNELLDGLLTSGGISGMLGTIWLIMSAMTFGGAMEASGFLQRITQALISKARSVTGLIATTAGTCLFSNATTSDQYLAIVIPGRMFANAYKERGLASQNLSRTLEDTGTVTSVLVPWNTCGAYHATVLGVATLSYAPFALFCLISPFMTLVMAATGYRQVKLTS</sequence>
<keyword evidence="6 9" id="KW-1133">Transmembrane helix</keyword>
<evidence type="ECO:0000256" key="8">
    <source>
        <dbReference type="ARBA" id="ARBA00038435"/>
    </source>
</evidence>
<gene>
    <name evidence="11" type="primary">nhaC</name>
    <name evidence="11" type="ORF">G8770_00830</name>
</gene>
<keyword evidence="2" id="KW-0813">Transport</keyword>
<feature type="transmembrane region" description="Helical" evidence="9">
    <location>
        <begin position="254"/>
        <end position="272"/>
    </location>
</feature>
<feature type="transmembrane region" description="Helical" evidence="9">
    <location>
        <begin position="128"/>
        <end position="146"/>
    </location>
</feature>
<feature type="transmembrane region" description="Helical" evidence="9">
    <location>
        <begin position="97"/>
        <end position="122"/>
    </location>
</feature>
<evidence type="ECO:0000313" key="11">
    <source>
        <dbReference type="EMBL" id="NHO64089.1"/>
    </source>
</evidence>
<feature type="transmembrane region" description="Helical" evidence="9">
    <location>
        <begin position="158"/>
        <end position="184"/>
    </location>
</feature>
<name>A0A9E5MIV5_9GAMM</name>
<feature type="transmembrane region" description="Helical" evidence="9">
    <location>
        <begin position="278"/>
        <end position="295"/>
    </location>
</feature>
<dbReference type="AlphaFoldDB" id="A0A9E5MIV5"/>
<dbReference type="InterPro" id="IPR004770">
    <property type="entry name" value="Na/H_antiport_NhaC"/>
</dbReference>
<protein>
    <submittedName>
        <fullName evidence="11">Na+/H+ antiporter NhaC</fullName>
    </submittedName>
</protein>
<comment type="caution">
    <text evidence="11">The sequence shown here is derived from an EMBL/GenBank/DDBJ whole genome shotgun (WGS) entry which is preliminary data.</text>
</comment>
<keyword evidence="4" id="KW-1003">Cell membrane</keyword>
<proteinExistence type="inferred from homology"/>
<reference evidence="11" key="1">
    <citation type="submission" date="2020-03" db="EMBL/GenBank/DDBJ databases">
        <authorList>
            <person name="Guo F."/>
        </authorList>
    </citation>
    <scope>NUCLEOTIDE SEQUENCE</scope>
    <source>
        <strain evidence="11">JCM 30134</strain>
    </source>
</reference>
<evidence type="ECO:0000256" key="1">
    <source>
        <dbReference type="ARBA" id="ARBA00004651"/>
    </source>
</evidence>
<dbReference type="GO" id="GO:0005886">
    <property type="term" value="C:plasma membrane"/>
    <property type="evidence" value="ECO:0007669"/>
    <property type="project" value="UniProtKB-SubCell"/>
</dbReference>
<evidence type="ECO:0000256" key="9">
    <source>
        <dbReference type="SAM" id="Phobius"/>
    </source>
</evidence>
<keyword evidence="12" id="KW-1185">Reference proteome</keyword>
<evidence type="ECO:0000256" key="2">
    <source>
        <dbReference type="ARBA" id="ARBA00022448"/>
    </source>
</evidence>
<dbReference type="NCBIfam" id="TIGR00931">
    <property type="entry name" value="antiport_nhaC"/>
    <property type="match status" value="1"/>
</dbReference>
<comment type="subcellular location">
    <subcellularLocation>
        <location evidence="1">Cell membrane</location>
        <topology evidence="1">Multi-pass membrane protein</topology>
    </subcellularLocation>
</comment>
<evidence type="ECO:0000313" key="12">
    <source>
        <dbReference type="Proteomes" id="UP000787472"/>
    </source>
</evidence>
<evidence type="ECO:0000256" key="3">
    <source>
        <dbReference type="ARBA" id="ARBA00022449"/>
    </source>
</evidence>
<evidence type="ECO:0000256" key="7">
    <source>
        <dbReference type="ARBA" id="ARBA00023136"/>
    </source>
</evidence>
<dbReference type="PANTHER" id="PTHR33451">
    <property type="entry name" value="MALATE-2H(+)/NA(+)-LACTATE ANTIPORTER"/>
    <property type="match status" value="1"/>
</dbReference>
<comment type="similarity">
    <text evidence="8">Belongs to the NhaC Na(+)/H(+) (TC 2.A.35) antiporter family.</text>
</comment>
<dbReference type="InterPro" id="IPR018461">
    <property type="entry name" value="Na/H_Antiport_NhaC-like_C"/>
</dbReference>
<organism evidence="11 12">
    <name type="scientific">Pseudomaricurvus hydrocarbonicus</name>
    <dbReference type="NCBI Taxonomy" id="1470433"/>
    <lineage>
        <taxon>Bacteria</taxon>
        <taxon>Pseudomonadati</taxon>
        <taxon>Pseudomonadota</taxon>
        <taxon>Gammaproteobacteria</taxon>
        <taxon>Cellvibrionales</taxon>
        <taxon>Cellvibrionaceae</taxon>
        <taxon>Pseudomaricurvus</taxon>
    </lineage>
</organism>
<keyword evidence="5 9" id="KW-0812">Transmembrane</keyword>
<feature type="transmembrane region" description="Helical" evidence="9">
    <location>
        <begin position="339"/>
        <end position="361"/>
    </location>
</feature>
<evidence type="ECO:0000256" key="5">
    <source>
        <dbReference type="ARBA" id="ARBA00022692"/>
    </source>
</evidence>
<evidence type="ECO:0000259" key="10">
    <source>
        <dbReference type="Pfam" id="PF03553"/>
    </source>
</evidence>